<dbReference type="GO" id="GO:0005634">
    <property type="term" value="C:nucleus"/>
    <property type="evidence" value="ECO:0007669"/>
    <property type="project" value="TreeGrafter"/>
</dbReference>
<dbReference type="InterPro" id="IPR050600">
    <property type="entry name" value="SETD3_SETD6_MTase"/>
</dbReference>
<reference evidence="5" key="1">
    <citation type="journal article" date="2020" name="Fungal Divers.">
        <title>Resolving the Mortierellaceae phylogeny through synthesis of multi-gene phylogenetics and phylogenomics.</title>
        <authorList>
            <person name="Vandepol N."/>
            <person name="Liber J."/>
            <person name="Desiro A."/>
            <person name="Na H."/>
            <person name="Kennedy M."/>
            <person name="Barry K."/>
            <person name="Grigoriev I.V."/>
            <person name="Miller A.N."/>
            <person name="O'Donnell K."/>
            <person name="Stajich J.E."/>
            <person name="Bonito G."/>
        </authorList>
    </citation>
    <scope>NUCLEOTIDE SEQUENCE</scope>
    <source>
        <strain evidence="5">NRRL 2591</strain>
    </source>
</reference>
<dbReference type="Gene3D" id="3.90.1410.10">
    <property type="entry name" value="set domain protein methyltransferase, domain 1"/>
    <property type="match status" value="1"/>
</dbReference>
<comment type="caution">
    <text evidence="5">The sequence shown here is derived from an EMBL/GenBank/DDBJ whole genome shotgun (WGS) entry which is preliminary data.</text>
</comment>
<organism evidence="5 6">
    <name type="scientific">Mortierella hygrophila</name>
    <dbReference type="NCBI Taxonomy" id="979708"/>
    <lineage>
        <taxon>Eukaryota</taxon>
        <taxon>Fungi</taxon>
        <taxon>Fungi incertae sedis</taxon>
        <taxon>Mucoromycota</taxon>
        <taxon>Mortierellomycotina</taxon>
        <taxon>Mortierellomycetes</taxon>
        <taxon>Mortierellales</taxon>
        <taxon>Mortierellaceae</taxon>
        <taxon>Mortierella</taxon>
    </lineage>
</organism>
<evidence type="ECO:0000256" key="2">
    <source>
        <dbReference type="ARBA" id="ARBA00022679"/>
    </source>
</evidence>
<gene>
    <name evidence="5" type="ORF">EC957_007752</name>
</gene>
<sequence>MDSSPSPSSSKQTRFIDWLTANGASFPKLEFRDDADGCGSVYASADIAEDEVFLILPFERIVITDALARNYLPLSPASAQLIDSRTAISLFLVQQQAGAPTANQSNDNQEEKGSSDSSSSAAGSFYKPYLDMVPDRIHTALEFDDQDMEHLRGTNAYLVVKELKETLRAKYDKTMEIVGGELTVEQGYTWERFLWAETVVSSRTFPASLFGHQVENGIVLIPLADSMNHKSRHKATWIKTPEGLQMSSAATKKGDQIFNNYGPKSNEELLIGYGFCIEDNADDMVTLKTNFSRDPDQERKTEILKYLGVTADTVHYLRRNMIPEQLLATMRVMAMNPVEVTRCYATVQDYDQEGEDGEDDAAREQRLENTNLVIKTTLSSELQFVGLRNEFAMLDLMDMLLGTKLQGIVEWDQKLSPPQNSAQEFIKFYRRGQKEVLESCAEICRGMFSVLLKESSAVELPMEQAVFDGATAQGQESNTQKRLEPSASYTTERFKEAALQETKSMSDLKREAVQQVLLNAEGIMIEHKDELFGEAFSTAFPDHGWGEKLSNDLDEEEEMAVQMEQDAIVTCFLIFQTQQPEQLGRFITAAKEFDYSSQLDEDMKDDVEDLRQSLQETLEDIDPVKFDFTNIFTSEAFLWATGLLEALSLSLHINGELVSGILAPRDPQVVDGRREKRKLDE</sequence>
<evidence type="ECO:0008006" key="7">
    <source>
        <dbReference type="Google" id="ProtNLM"/>
    </source>
</evidence>
<name>A0A9P6FBW8_9FUNG</name>
<evidence type="ECO:0000313" key="5">
    <source>
        <dbReference type="EMBL" id="KAF9547806.1"/>
    </source>
</evidence>
<keyword evidence="1" id="KW-0489">Methyltransferase</keyword>
<dbReference type="InterPro" id="IPR044432">
    <property type="entry name" value="Set10/Efm1_SET"/>
</dbReference>
<keyword evidence="6" id="KW-1185">Reference proteome</keyword>
<evidence type="ECO:0000256" key="3">
    <source>
        <dbReference type="ARBA" id="ARBA00022691"/>
    </source>
</evidence>
<keyword evidence="2" id="KW-0808">Transferase</keyword>
<dbReference type="GO" id="GO:0032259">
    <property type="term" value="P:methylation"/>
    <property type="evidence" value="ECO:0007669"/>
    <property type="project" value="UniProtKB-KW"/>
</dbReference>
<dbReference type="InterPro" id="IPR036464">
    <property type="entry name" value="Rubisco_LSMT_subst-bd_sf"/>
</dbReference>
<feature type="region of interest" description="Disordered" evidence="4">
    <location>
        <begin position="99"/>
        <end position="121"/>
    </location>
</feature>
<dbReference type="SUPFAM" id="SSF82199">
    <property type="entry name" value="SET domain"/>
    <property type="match status" value="1"/>
</dbReference>
<dbReference type="Gene3D" id="3.90.1420.10">
    <property type="entry name" value="Rubisco LSMT, substrate-binding domain"/>
    <property type="match status" value="1"/>
</dbReference>
<dbReference type="Proteomes" id="UP000723463">
    <property type="component" value="Unassembled WGS sequence"/>
</dbReference>
<dbReference type="CDD" id="cd19180">
    <property type="entry name" value="SET_SpSET10-like"/>
    <property type="match status" value="1"/>
</dbReference>
<evidence type="ECO:0000313" key="6">
    <source>
        <dbReference type="Proteomes" id="UP000723463"/>
    </source>
</evidence>
<keyword evidence="3" id="KW-0949">S-adenosyl-L-methionine</keyword>
<protein>
    <recommendedName>
        <fullName evidence="7">SET domain-containing protein</fullName>
    </recommendedName>
</protein>
<dbReference type="PANTHER" id="PTHR13271:SF147">
    <property type="entry name" value="PROTEIN-LYSINE N-METHYLTRANSFERASE EFM1-RELATED"/>
    <property type="match status" value="1"/>
</dbReference>
<dbReference type="EMBL" id="JAAAXW010000037">
    <property type="protein sequence ID" value="KAF9547806.1"/>
    <property type="molecule type" value="Genomic_DNA"/>
</dbReference>
<proteinExistence type="predicted"/>
<dbReference type="GO" id="GO:0016279">
    <property type="term" value="F:protein-lysine N-methyltransferase activity"/>
    <property type="evidence" value="ECO:0007669"/>
    <property type="project" value="InterPro"/>
</dbReference>
<evidence type="ECO:0000256" key="4">
    <source>
        <dbReference type="SAM" id="MobiDB-lite"/>
    </source>
</evidence>
<dbReference type="AlphaFoldDB" id="A0A9P6FBW8"/>
<accession>A0A9P6FBW8</accession>
<dbReference type="InterPro" id="IPR046341">
    <property type="entry name" value="SET_dom_sf"/>
</dbReference>
<dbReference type="PANTHER" id="PTHR13271">
    <property type="entry name" value="UNCHARACTERIZED PUTATIVE METHYLTRANSFERASE"/>
    <property type="match status" value="1"/>
</dbReference>
<evidence type="ECO:0000256" key="1">
    <source>
        <dbReference type="ARBA" id="ARBA00022603"/>
    </source>
</evidence>